<comment type="caution">
    <text evidence="2">The sequence shown here is derived from an EMBL/GenBank/DDBJ whole genome shotgun (WGS) entry which is preliminary data.</text>
</comment>
<keyword evidence="3" id="KW-1185">Reference proteome</keyword>
<evidence type="ECO:0000313" key="2">
    <source>
        <dbReference type="EMBL" id="KAJ7379613.1"/>
    </source>
</evidence>
<gene>
    <name evidence="2" type="ORF">OS493_014008</name>
</gene>
<accession>A0A9W9ZFD6</accession>
<dbReference type="OrthoDB" id="5979390at2759"/>
<dbReference type="AlphaFoldDB" id="A0A9W9ZFD6"/>
<evidence type="ECO:0000313" key="3">
    <source>
        <dbReference type="Proteomes" id="UP001163046"/>
    </source>
</evidence>
<proteinExistence type="predicted"/>
<protein>
    <submittedName>
        <fullName evidence="2">Uncharacterized protein</fullName>
    </submittedName>
</protein>
<feature type="compositionally biased region" description="Basic residues" evidence="1">
    <location>
        <begin position="154"/>
        <end position="163"/>
    </location>
</feature>
<reference evidence="2" key="1">
    <citation type="submission" date="2023-01" db="EMBL/GenBank/DDBJ databases">
        <title>Genome assembly of the deep-sea coral Lophelia pertusa.</title>
        <authorList>
            <person name="Herrera S."/>
            <person name="Cordes E."/>
        </authorList>
    </citation>
    <scope>NUCLEOTIDE SEQUENCE</scope>
    <source>
        <strain evidence="2">USNM1676648</strain>
        <tissue evidence="2">Polyp</tissue>
    </source>
</reference>
<evidence type="ECO:0000256" key="1">
    <source>
        <dbReference type="SAM" id="MobiDB-lite"/>
    </source>
</evidence>
<feature type="region of interest" description="Disordered" evidence="1">
    <location>
        <begin position="27"/>
        <end position="163"/>
    </location>
</feature>
<feature type="compositionally biased region" description="Basic residues" evidence="1">
    <location>
        <begin position="80"/>
        <end position="94"/>
    </location>
</feature>
<dbReference type="Proteomes" id="UP001163046">
    <property type="component" value="Unassembled WGS sequence"/>
</dbReference>
<feature type="compositionally biased region" description="Acidic residues" evidence="1">
    <location>
        <begin position="98"/>
        <end position="128"/>
    </location>
</feature>
<feature type="compositionally biased region" description="Basic residues" evidence="1">
    <location>
        <begin position="37"/>
        <end position="52"/>
    </location>
</feature>
<organism evidence="2 3">
    <name type="scientific">Desmophyllum pertusum</name>
    <dbReference type="NCBI Taxonomy" id="174260"/>
    <lineage>
        <taxon>Eukaryota</taxon>
        <taxon>Metazoa</taxon>
        <taxon>Cnidaria</taxon>
        <taxon>Anthozoa</taxon>
        <taxon>Hexacorallia</taxon>
        <taxon>Scleractinia</taxon>
        <taxon>Caryophylliina</taxon>
        <taxon>Caryophylliidae</taxon>
        <taxon>Desmophyllum</taxon>
    </lineage>
</organism>
<sequence>MNELQKPQELHLVTRLKRPRQRAICKRGFYSLGKTNRGQKGRTPAAKRRQKKTIADDSDPEEAASPKPLRTPRSVARPPKPGKAKSTNQKRRKMPTFESDEDDSIELFDLGEEAEECESGLDSNDEENVNPNVANKNKTNKSQKGRNASQSTRKSSRRRVSST</sequence>
<name>A0A9W9ZFD6_9CNID</name>
<dbReference type="EMBL" id="MU826356">
    <property type="protein sequence ID" value="KAJ7379613.1"/>
    <property type="molecule type" value="Genomic_DNA"/>
</dbReference>